<feature type="transmembrane region" description="Helical" evidence="2">
    <location>
        <begin position="297"/>
        <end position="316"/>
    </location>
</feature>
<feature type="transmembrane region" description="Helical" evidence="2">
    <location>
        <begin position="80"/>
        <end position="100"/>
    </location>
</feature>
<comment type="caution">
    <text evidence="3">The sequence shown here is derived from an EMBL/GenBank/DDBJ whole genome shotgun (WGS) entry which is preliminary data.</text>
</comment>
<feature type="compositionally biased region" description="Polar residues" evidence="1">
    <location>
        <begin position="403"/>
        <end position="413"/>
    </location>
</feature>
<evidence type="ECO:0000313" key="4">
    <source>
        <dbReference type="Proteomes" id="UP001501442"/>
    </source>
</evidence>
<feature type="transmembrane region" description="Helical" evidence="2">
    <location>
        <begin position="171"/>
        <end position="188"/>
    </location>
</feature>
<feature type="transmembrane region" description="Helical" evidence="2">
    <location>
        <begin position="273"/>
        <end position="291"/>
    </location>
</feature>
<feature type="transmembrane region" description="Helical" evidence="2">
    <location>
        <begin position="337"/>
        <end position="357"/>
    </location>
</feature>
<evidence type="ECO:0008006" key="5">
    <source>
        <dbReference type="Google" id="ProtNLM"/>
    </source>
</evidence>
<protein>
    <recommendedName>
        <fullName evidence="5">MFS transporter</fullName>
    </recommendedName>
</protein>
<evidence type="ECO:0000256" key="2">
    <source>
        <dbReference type="SAM" id="Phobius"/>
    </source>
</evidence>
<keyword evidence="4" id="KW-1185">Reference proteome</keyword>
<keyword evidence="2" id="KW-0812">Transmembrane</keyword>
<evidence type="ECO:0000256" key="1">
    <source>
        <dbReference type="SAM" id="MobiDB-lite"/>
    </source>
</evidence>
<dbReference type="InterPro" id="IPR036259">
    <property type="entry name" value="MFS_trans_sf"/>
</dbReference>
<accession>A0ABP8UBZ9</accession>
<feature type="transmembrane region" description="Helical" evidence="2">
    <location>
        <begin position="240"/>
        <end position="266"/>
    </location>
</feature>
<reference evidence="4" key="1">
    <citation type="journal article" date="2019" name="Int. J. Syst. Evol. Microbiol.">
        <title>The Global Catalogue of Microorganisms (GCM) 10K type strain sequencing project: providing services to taxonomists for standard genome sequencing and annotation.</title>
        <authorList>
            <consortium name="The Broad Institute Genomics Platform"/>
            <consortium name="The Broad Institute Genome Sequencing Center for Infectious Disease"/>
            <person name="Wu L."/>
            <person name="Ma J."/>
        </authorList>
    </citation>
    <scope>NUCLEOTIDE SEQUENCE [LARGE SCALE GENOMIC DNA]</scope>
    <source>
        <strain evidence="4">JCM 17939</strain>
    </source>
</reference>
<name>A0ABP8UBZ9_9ACTN</name>
<proteinExistence type="predicted"/>
<feature type="transmembrane region" description="Helical" evidence="2">
    <location>
        <begin position="46"/>
        <end position="68"/>
    </location>
</feature>
<feature type="transmembrane region" description="Helical" evidence="2">
    <location>
        <begin position="363"/>
        <end position="383"/>
    </location>
</feature>
<evidence type="ECO:0000313" key="3">
    <source>
        <dbReference type="EMBL" id="GAA4628386.1"/>
    </source>
</evidence>
<organism evidence="3 4">
    <name type="scientific">Actinoallomurus vinaceus</name>
    <dbReference type="NCBI Taxonomy" id="1080074"/>
    <lineage>
        <taxon>Bacteria</taxon>
        <taxon>Bacillati</taxon>
        <taxon>Actinomycetota</taxon>
        <taxon>Actinomycetes</taxon>
        <taxon>Streptosporangiales</taxon>
        <taxon>Thermomonosporaceae</taxon>
        <taxon>Actinoallomurus</taxon>
    </lineage>
</organism>
<dbReference type="EMBL" id="BAABHK010000006">
    <property type="protein sequence ID" value="GAA4628386.1"/>
    <property type="molecule type" value="Genomic_DNA"/>
</dbReference>
<gene>
    <name evidence="3" type="ORF">GCM10023196_044500</name>
</gene>
<keyword evidence="2" id="KW-1133">Transmembrane helix</keyword>
<feature type="transmembrane region" description="Helical" evidence="2">
    <location>
        <begin position="209"/>
        <end position="228"/>
    </location>
</feature>
<keyword evidence="2" id="KW-0472">Membrane</keyword>
<sequence>MPRPSYRSLATRPVLIWAAVAFAARMPVAMAPLSFVFLSRLRPGGYALGAGLAAAYVVGEVVGAPVLGVRLRPARARMHLLWGLVAGAAAFAGLGAFPTAPPVLQAALALLAGAAPAAAPGCLRTMLTEQLGEELIAKALSAESMHTRAVWTLAPAVTGTLAIGVAPNAPILLAAALMAVAAAGLRWLPRGWEADTSDRGGISIVRTLAMAWPVYVSGAAAMSLPALAELVLPALLAQRAIAAGWAGPLLAGYSLASAFGAFLYGLRTWPGRLHSQGLVLLLGVSACVAMAGVLPHLGWIAVALLTAGLLASGLQVTRSMGLRETLPQSALTAGSSVMYAAVGAGYVGSASLSGAVMGMASPAAAILCGVALTLVLATASAVGERKLMRARSRKSAAPRPWATPSTAQPRIGP</sequence>
<dbReference type="Proteomes" id="UP001501442">
    <property type="component" value="Unassembled WGS sequence"/>
</dbReference>
<dbReference type="RefSeq" id="WP_345432861.1">
    <property type="nucleotide sequence ID" value="NZ_BAABHK010000006.1"/>
</dbReference>
<feature type="transmembrane region" description="Helical" evidence="2">
    <location>
        <begin position="106"/>
        <end position="127"/>
    </location>
</feature>
<feature type="region of interest" description="Disordered" evidence="1">
    <location>
        <begin position="389"/>
        <end position="413"/>
    </location>
</feature>
<dbReference type="SUPFAM" id="SSF103473">
    <property type="entry name" value="MFS general substrate transporter"/>
    <property type="match status" value="1"/>
</dbReference>
<feature type="transmembrane region" description="Helical" evidence="2">
    <location>
        <begin position="148"/>
        <end position="165"/>
    </location>
</feature>
<dbReference type="Gene3D" id="1.20.1250.20">
    <property type="entry name" value="MFS general substrate transporter like domains"/>
    <property type="match status" value="1"/>
</dbReference>